<dbReference type="InterPro" id="IPR053802">
    <property type="entry name" value="DUF6950"/>
</dbReference>
<proteinExistence type="predicted"/>
<dbReference type="Proteomes" id="UP000628984">
    <property type="component" value="Unassembled WGS sequence"/>
</dbReference>
<gene>
    <name evidence="2" type="ORF">GCM10011452_09140</name>
</gene>
<name>A0A918IQD2_9RHOB</name>
<dbReference type="RefSeq" id="WP_189632603.1">
    <property type="nucleotide sequence ID" value="NZ_BMYQ01000001.1"/>
</dbReference>
<organism evidence="2 3">
    <name type="scientific">Gemmobacter lanyuensis</name>
    <dbReference type="NCBI Taxonomy" id="1054497"/>
    <lineage>
        <taxon>Bacteria</taxon>
        <taxon>Pseudomonadati</taxon>
        <taxon>Pseudomonadota</taxon>
        <taxon>Alphaproteobacteria</taxon>
        <taxon>Rhodobacterales</taxon>
        <taxon>Paracoccaceae</taxon>
        <taxon>Gemmobacter</taxon>
    </lineage>
</organism>
<dbReference type="AlphaFoldDB" id="A0A918IQD2"/>
<sequence length="110" mass="11751">MHRPFEWGRSDCSTSACDVFAALWGVDPLAPWRGAYDSALSAARLIHRMGGHEALAIEMARRAGLRDGDAIGAIGLAGRTLVICVRPGVWAGKTETGLAVVRAVDRAWHA</sequence>
<keyword evidence="3" id="KW-1185">Reference proteome</keyword>
<evidence type="ECO:0000259" key="1">
    <source>
        <dbReference type="Pfam" id="PF22262"/>
    </source>
</evidence>
<accession>A0A918IQD2</accession>
<dbReference type="Pfam" id="PF22262">
    <property type="entry name" value="DUF6950"/>
    <property type="match status" value="1"/>
</dbReference>
<feature type="domain" description="DUF6950" evidence="1">
    <location>
        <begin position="2"/>
        <end position="109"/>
    </location>
</feature>
<comment type="caution">
    <text evidence="2">The sequence shown here is derived from an EMBL/GenBank/DDBJ whole genome shotgun (WGS) entry which is preliminary data.</text>
</comment>
<evidence type="ECO:0000313" key="3">
    <source>
        <dbReference type="Proteomes" id="UP000628984"/>
    </source>
</evidence>
<reference evidence="2" key="1">
    <citation type="journal article" date="2014" name="Int. J. Syst. Evol. Microbiol.">
        <title>Complete genome sequence of Corynebacterium casei LMG S-19264T (=DSM 44701T), isolated from a smear-ripened cheese.</title>
        <authorList>
            <consortium name="US DOE Joint Genome Institute (JGI-PGF)"/>
            <person name="Walter F."/>
            <person name="Albersmeier A."/>
            <person name="Kalinowski J."/>
            <person name="Ruckert C."/>
        </authorList>
    </citation>
    <scope>NUCLEOTIDE SEQUENCE</scope>
    <source>
        <strain evidence="2">KCTC 23714</strain>
    </source>
</reference>
<protein>
    <recommendedName>
        <fullName evidence="1">DUF6950 domain-containing protein</fullName>
    </recommendedName>
</protein>
<reference evidence="2" key="2">
    <citation type="submission" date="2020-09" db="EMBL/GenBank/DDBJ databases">
        <authorList>
            <person name="Sun Q."/>
            <person name="Kim S."/>
        </authorList>
    </citation>
    <scope>NUCLEOTIDE SEQUENCE</scope>
    <source>
        <strain evidence="2">KCTC 23714</strain>
    </source>
</reference>
<dbReference type="EMBL" id="BMYQ01000001">
    <property type="protein sequence ID" value="GGW23948.1"/>
    <property type="molecule type" value="Genomic_DNA"/>
</dbReference>
<evidence type="ECO:0000313" key="2">
    <source>
        <dbReference type="EMBL" id="GGW23948.1"/>
    </source>
</evidence>